<dbReference type="SUPFAM" id="SSF46785">
    <property type="entry name" value="Winged helix' DNA-binding domain"/>
    <property type="match status" value="1"/>
</dbReference>
<dbReference type="EMBL" id="BAAAEM010000002">
    <property type="protein sequence ID" value="GAA0466612.1"/>
    <property type="molecule type" value="Genomic_DNA"/>
</dbReference>
<evidence type="ECO:0000313" key="2">
    <source>
        <dbReference type="Proteomes" id="UP001500713"/>
    </source>
</evidence>
<dbReference type="Proteomes" id="UP001500713">
    <property type="component" value="Unassembled WGS sequence"/>
</dbReference>
<proteinExistence type="predicted"/>
<sequence>MQISKGVEWAAHAAALLNGLPPGRGLKAEALARFHDVPAAYMAKQLQALSKAGIAKTSRGAHGGYRLAKPADEITLWDITAAVDGKGPAFRCTEIRQNGPCGLKPEDCKRPCQIAAAFASAEQAFRDSLTAVSLADLAGQVVKDSEPDHLLAMMNWLNAEAEPLSEKSA</sequence>
<dbReference type="InterPro" id="IPR000944">
    <property type="entry name" value="Tscrpt_reg_Rrf2"/>
</dbReference>
<gene>
    <name evidence="1" type="ORF">GCM10009096_04120</name>
</gene>
<name>A0ABP3JXP9_9SPHN</name>
<dbReference type="InterPro" id="IPR036388">
    <property type="entry name" value="WH-like_DNA-bd_sf"/>
</dbReference>
<dbReference type="NCBIfam" id="TIGR00738">
    <property type="entry name" value="rrf2_super"/>
    <property type="match status" value="1"/>
</dbReference>
<dbReference type="PANTHER" id="PTHR33221:SF13">
    <property type="entry name" value="TRANSCRIPTIONAL REGULATOR-RELATED"/>
    <property type="match status" value="1"/>
</dbReference>
<dbReference type="RefSeq" id="WP_229954041.1">
    <property type="nucleotide sequence ID" value="NZ_BAAAEM010000002.1"/>
</dbReference>
<dbReference type="PROSITE" id="PS51197">
    <property type="entry name" value="HTH_RRF2_2"/>
    <property type="match status" value="1"/>
</dbReference>
<protein>
    <submittedName>
        <fullName evidence="1">Rrf2 family transcriptional regulator</fullName>
    </submittedName>
</protein>
<evidence type="ECO:0000313" key="1">
    <source>
        <dbReference type="EMBL" id="GAA0466612.1"/>
    </source>
</evidence>
<dbReference type="InterPro" id="IPR036390">
    <property type="entry name" value="WH_DNA-bd_sf"/>
</dbReference>
<keyword evidence="2" id="KW-1185">Reference proteome</keyword>
<dbReference type="PANTHER" id="PTHR33221">
    <property type="entry name" value="WINGED HELIX-TURN-HELIX TRANSCRIPTIONAL REGULATOR, RRF2 FAMILY"/>
    <property type="match status" value="1"/>
</dbReference>
<organism evidence="1 2">
    <name type="scientific">Parasphingorhabdus litoris</name>
    <dbReference type="NCBI Taxonomy" id="394733"/>
    <lineage>
        <taxon>Bacteria</taxon>
        <taxon>Pseudomonadati</taxon>
        <taxon>Pseudomonadota</taxon>
        <taxon>Alphaproteobacteria</taxon>
        <taxon>Sphingomonadales</taxon>
        <taxon>Sphingomonadaceae</taxon>
        <taxon>Parasphingorhabdus</taxon>
    </lineage>
</organism>
<dbReference type="Gene3D" id="1.10.10.10">
    <property type="entry name" value="Winged helix-like DNA-binding domain superfamily/Winged helix DNA-binding domain"/>
    <property type="match status" value="1"/>
</dbReference>
<dbReference type="InterPro" id="IPR030489">
    <property type="entry name" value="TR_Rrf2-type_CS"/>
</dbReference>
<dbReference type="PROSITE" id="PS01332">
    <property type="entry name" value="HTH_RRF2_1"/>
    <property type="match status" value="1"/>
</dbReference>
<dbReference type="Pfam" id="PF02082">
    <property type="entry name" value="Rrf2"/>
    <property type="match status" value="1"/>
</dbReference>
<accession>A0ABP3JXP9</accession>
<comment type="caution">
    <text evidence="1">The sequence shown here is derived from an EMBL/GenBank/DDBJ whole genome shotgun (WGS) entry which is preliminary data.</text>
</comment>
<reference evidence="2" key="1">
    <citation type="journal article" date="2019" name="Int. J. Syst. Evol. Microbiol.">
        <title>The Global Catalogue of Microorganisms (GCM) 10K type strain sequencing project: providing services to taxonomists for standard genome sequencing and annotation.</title>
        <authorList>
            <consortium name="The Broad Institute Genomics Platform"/>
            <consortium name="The Broad Institute Genome Sequencing Center for Infectious Disease"/>
            <person name="Wu L."/>
            <person name="Ma J."/>
        </authorList>
    </citation>
    <scope>NUCLEOTIDE SEQUENCE [LARGE SCALE GENOMIC DNA]</scope>
    <source>
        <strain evidence="2">JCM 14162</strain>
    </source>
</reference>